<feature type="transmembrane region" description="Helical" evidence="1">
    <location>
        <begin position="56"/>
        <end position="75"/>
    </location>
</feature>
<name>A0A915HIG1_ROMCU</name>
<evidence type="ECO:0000313" key="3">
    <source>
        <dbReference type="WBParaSite" id="nRc.2.0.1.t01111-RA"/>
    </source>
</evidence>
<keyword evidence="1" id="KW-1133">Transmembrane helix</keyword>
<keyword evidence="2" id="KW-1185">Reference proteome</keyword>
<keyword evidence="1" id="KW-0472">Membrane</keyword>
<evidence type="ECO:0000256" key="1">
    <source>
        <dbReference type="SAM" id="Phobius"/>
    </source>
</evidence>
<reference evidence="3" key="1">
    <citation type="submission" date="2022-11" db="UniProtKB">
        <authorList>
            <consortium name="WormBaseParasite"/>
        </authorList>
    </citation>
    <scope>IDENTIFICATION</scope>
</reference>
<keyword evidence="1" id="KW-0812">Transmembrane</keyword>
<evidence type="ECO:0000313" key="2">
    <source>
        <dbReference type="Proteomes" id="UP000887565"/>
    </source>
</evidence>
<dbReference type="Proteomes" id="UP000887565">
    <property type="component" value="Unplaced"/>
</dbReference>
<protein>
    <submittedName>
        <fullName evidence="3">Uncharacterized protein</fullName>
    </submittedName>
</protein>
<organism evidence="2 3">
    <name type="scientific">Romanomermis culicivorax</name>
    <name type="common">Nematode worm</name>
    <dbReference type="NCBI Taxonomy" id="13658"/>
    <lineage>
        <taxon>Eukaryota</taxon>
        <taxon>Metazoa</taxon>
        <taxon>Ecdysozoa</taxon>
        <taxon>Nematoda</taxon>
        <taxon>Enoplea</taxon>
        <taxon>Dorylaimia</taxon>
        <taxon>Mermithida</taxon>
        <taxon>Mermithoidea</taxon>
        <taxon>Mermithidae</taxon>
        <taxon>Romanomermis</taxon>
    </lineage>
</organism>
<feature type="transmembrane region" description="Helical" evidence="1">
    <location>
        <begin position="6"/>
        <end position="25"/>
    </location>
</feature>
<accession>A0A915HIG1</accession>
<dbReference type="AlphaFoldDB" id="A0A915HIG1"/>
<proteinExistence type="predicted"/>
<sequence>MNKKTFTGRATVYFFGQIIFFRFVAGFSRSSSISSAGRRCGLFLFDGSRPTFEPKVVTAGAISLLWASLFVAGFVRGFARTATVLSICTRAMIILLRLKTKIL</sequence>
<dbReference type="WBParaSite" id="nRc.2.0.1.t01111-RA">
    <property type="protein sequence ID" value="nRc.2.0.1.t01111-RA"/>
    <property type="gene ID" value="nRc.2.0.1.g01111"/>
</dbReference>